<keyword evidence="2" id="KW-1185">Reference proteome</keyword>
<dbReference type="STRING" id="1267766.WYH_02575"/>
<gene>
    <name evidence="1" type="ORF">WYH_02575</name>
</gene>
<evidence type="ECO:0000313" key="1">
    <source>
        <dbReference type="EMBL" id="AKH43605.1"/>
    </source>
</evidence>
<reference evidence="1" key="1">
    <citation type="submission" date="2015-05" db="EMBL/GenBank/DDBJ databases">
        <title>The complete genome of Altererythrobacter atlanticus strain 26DY36.</title>
        <authorList>
            <person name="Wu Y.-H."/>
            <person name="Cheng H."/>
            <person name="Wu X.-W."/>
        </authorList>
    </citation>
    <scope>NUCLEOTIDE SEQUENCE [LARGE SCALE GENOMIC DNA]</scope>
    <source>
        <strain evidence="1">26DY36</strain>
    </source>
</reference>
<dbReference type="AlphaFoldDB" id="A0A0F7KXR4"/>
<dbReference type="EMBL" id="CP011452">
    <property type="protein sequence ID" value="AKH43605.1"/>
    <property type="molecule type" value="Genomic_DNA"/>
</dbReference>
<proteinExistence type="predicted"/>
<sequence length="74" mass="8283">MRAKRTLTFRSAEKNMHGRHEMILCHKSASRVDLVSRFTLSLSAGYAACQLGSALSAEHWHTFGQIQGDYDGPF</sequence>
<dbReference type="Proteomes" id="UP000034392">
    <property type="component" value="Chromosome"/>
</dbReference>
<name>A0A0F7KXR4_9SPHN</name>
<dbReference type="PATRIC" id="fig|1267766.3.peg.2607"/>
<evidence type="ECO:0000313" key="2">
    <source>
        <dbReference type="Proteomes" id="UP000034392"/>
    </source>
</evidence>
<accession>A0A0F7KXR4</accession>
<organism evidence="1 2">
    <name type="scientific">Croceibacterium atlanticum</name>
    <dbReference type="NCBI Taxonomy" id="1267766"/>
    <lineage>
        <taxon>Bacteria</taxon>
        <taxon>Pseudomonadati</taxon>
        <taxon>Pseudomonadota</taxon>
        <taxon>Alphaproteobacteria</taxon>
        <taxon>Sphingomonadales</taxon>
        <taxon>Erythrobacteraceae</taxon>
        <taxon>Croceibacterium</taxon>
    </lineage>
</organism>
<dbReference type="KEGG" id="aay:WYH_02575"/>
<protein>
    <submittedName>
        <fullName evidence="1">Uncharacterized protein</fullName>
    </submittedName>
</protein>